<dbReference type="SMART" id="SM00220">
    <property type="entry name" value="S_TKc"/>
    <property type="match status" value="1"/>
</dbReference>
<feature type="domain" description="Protein kinase" evidence="1">
    <location>
        <begin position="1"/>
        <end position="266"/>
    </location>
</feature>
<protein>
    <submittedName>
        <fullName evidence="2">Proto oncogene serine:threonine protein kinase</fullName>
    </submittedName>
</protein>
<dbReference type="EMBL" id="JXXN02006631">
    <property type="protein sequence ID" value="THD19354.1"/>
    <property type="molecule type" value="Genomic_DNA"/>
</dbReference>
<dbReference type="GO" id="GO:0044773">
    <property type="term" value="P:mitotic DNA damage checkpoint signaling"/>
    <property type="evidence" value="ECO:0007669"/>
    <property type="project" value="TreeGrafter"/>
</dbReference>
<dbReference type="Proteomes" id="UP000230066">
    <property type="component" value="Unassembled WGS sequence"/>
</dbReference>
<dbReference type="InterPro" id="IPR008271">
    <property type="entry name" value="Ser/Thr_kinase_AS"/>
</dbReference>
<reference evidence="2" key="1">
    <citation type="submission" date="2019-03" db="EMBL/GenBank/DDBJ databases">
        <title>Improved annotation for the trematode Fasciola hepatica.</title>
        <authorList>
            <person name="Choi Y.-J."/>
            <person name="Martin J."/>
            <person name="Mitreva M."/>
        </authorList>
    </citation>
    <scope>NUCLEOTIDE SEQUENCE [LARGE SCALE GENOMIC DNA]</scope>
</reference>
<dbReference type="GO" id="GO:0004674">
    <property type="term" value="F:protein serine/threonine kinase activity"/>
    <property type="evidence" value="ECO:0007669"/>
    <property type="project" value="TreeGrafter"/>
</dbReference>
<organism evidence="2 3">
    <name type="scientific">Fasciola hepatica</name>
    <name type="common">Liver fluke</name>
    <dbReference type="NCBI Taxonomy" id="6192"/>
    <lineage>
        <taxon>Eukaryota</taxon>
        <taxon>Metazoa</taxon>
        <taxon>Spiralia</taxon>
        <taxon>Lophotrochozoa</taxon>
        <taxon>Platyhelminthes</taxon>
        <taxon>Trematoda</taxon>
        <taxon>Digenea</taxon>
        <taxon>Plagiorchiida</taxon>
        <taxon>Echinostomata</taxon>
        <taxon>Echinostomatoidea</taxon>
        <taxon>Fasciolidae</taxon>
        <taxon>Fasciola</taxon>
    </lineage>
</organism>
<name>A0A4E0QYB9_FASHE</name>
<dbReference type="GO" id="GO:0005524">
    <property type="term" value="F:ATP binding"/>
    <property type="evidence" value="ECO:0007669"/>
    <property type="project" value="InterPro"/>
</dbReference>
<keyword evidence="3" id="KW-1185">Reference proteome</keyword>
<comment type="caution">
    <text evidence="2">The sequence shown here is derived from an EMBL/GenBank/DDBJ whole genome shotgun (WGS) entry which is preliminary data.</text>
</comment>
<dbReference type="PROSITE" id="PS00108">
    <property type="entry name" value="PROTEIN_KINASE_ST"/>
    <property type="match status" value="1"/>
</dbReference>
<keyword evidence="2" id="KW-0808">Transferase</keyword>
<evidence type="ECO:0000313" key="2">
    <source>
        <dbReference type="EMBL" id="THD19354.1"/>
    </source>
</evidence>
<accession>A0A4E0QYB9</accession>
<gene>
    <name evidence="2" type="ORF">D915_009626</name>
</gene>
<proteinExistence type="predicted"/>
<dbReference type="PANTHER" id="PTHR44167">
    <property type="entry name" value="OVARIAN-SPECIFIC SERINE/THREONINE-PROTEIN KINASE LOK-RELATED"/>
    <property type="match status" value="1"/>
</dbReference>
<evidence type="ECO:0000259" key="1">
    <source>
        <dbReference type="PROSITE" id="PS50011"/>
    </source>
</evidence>
<dbReference type="Pfam" id="PF00069">
    <property type="entry name" value="Pkinase"/>
    <property type="match status" value="1"/>
</dbReference>
<dbReference type="GO" id="GO:0005634">
    <property type="term" value="C:nucleus"/>
    <property type="evidence" value="ECO:0007669"/>
    <property type="project" value="TreeGrafter"/>
</dbReference>
<dbReference type="InterPro" id="IPR000719">
    <property type="entry name" value="Prot_kinase_dom"/>
</dbReference>
<sequence length="292" mass="33055">MDSMKPQHLRPFTCSYSSTLKDVPSELVMLKKVKQVPACVQILDYIDDSENRKWAIIMEDLCTLGYSNLARDIGESEYPMEEYVVSWIMRELVSLLDHLHSLGILHCDIKPDNIFVNYEDRTIKLIDFNLALELSDASTGCTPEYAPPEVLIHRRPWTTAGEVWSIGCTAFLLLCRRFPFENPWMSSCSSPVYPQCMPESSARIQFGNYHGNALFNGKLRTGTQRSLQRNTNGCLSPKAKDFLLHCLSRLPEHRPSLKALIQHPFLALKAPSLRAVSNTIELSPSPRAVLVS</sequence>
<dbReference type="InterPro" id="IPR011009">
    <property type="entry name" value="Kinase-like_dom_sf"/>
</dbReference>
<dbReference type="AlphaFoldDB" id="A0A4E0QYB9"/>
<evidence type="ECO:0000313" key="3">
    <source>
        <dbReference type="Proteomes" id="UP000230066"/>
    </source>
</evidence>
<dbReference type="PROSITE" id="PS50011">
    <property type="entry name" value="PROTEIN_KINASE_DOM"/>
    <property type="match status" value="1"/>
</dbReference>
<keyword evidence="2" id="KW-0418">Kinase</keyword>
<dbReference type="Gene3D" id="1.10.510.10">
    <property type="entry name" value="Transferase(Phosphotransferase) domain 1"/>
    <property type="match status" value="1"/>
</dbReference>
<dbReference type="SUPFAM" id="SSF56112">
    <property type="entry name" value="Protein kinase-like (PK-like)"/>
    <property type="match status" value="1"/>
</dbReference>
<dbReference type="PANTHER" id="PTHR44167:SF24">
    <property type="entry name" value="SERINE_THREONINE-PROTEIN KINASE CHK2"/>
    <property type="match status" value="1"/>
</dbReference>